<dbReference type="Proteomes" id="UP001380953">
    <property type="component" value="Unassembled WGS sequence"/>
</dbReference>
<name>A0ACC6P5W2_9BACL</name>
<dbReference type="EMBL" id="JBBKAR010000001">
    <property type="protein sequence ID" value="MEJ8302288.1"/>
    <property type="molecule type" value="Genomic_DNA"/>
</dbReference>
<organism evidence="1 2">
    <name type="scientific">Saccharibacillus sacchari</name>
    <dbReference type="NCBI Taxonomy" id="456493"/>
    <lineage>
        <taxon>Bacteria</taxon>
        <taxon>Bacillati</taxon>
        <taxon>Bacillota</taxon>
        <taxon>Bacilli</taxon>
        <taxon>Bacillales</taxon>
        <taxon>Paenibacillaceae</taxon>
        <taxon>Saccharibacillus</taxon>
    </lineage>
</organism>
<reference evidence="1" key="1">
    <citation type="submission" date="2024-03" db="EMBL/GenBank/DDBJ databases">
        <title>Whole genome sequecning of epiphytes from Marcgravia umbellata leaves.</title>
        <authorList>
            <person name="Kumar G."/>
            <person name="Savka M.A."/>
        </authorList>
    </citation>
    <scope>NUCLEOTIDE SEQUENCE</scope>
    <source>
        <strain evidence="1">RIT_BL5</strain>
    </source>
</reference>
<evidence type="ECO:0000313" key="1">
    <source>
        <dbReference type="EMBL" id="MEJ8302288.1"/>
    </source>
</evidence>
<evidence type="ECO:0000313" key="2">
    <source>
        <dbReference type="Proteomes" id="UP001380953"/>
    </source>
</evidence>
<comment type="caution">
    <text evidence="1">The sequence shown here is derived from an EMBL/GenBank/DDBJ whole genome shotgun (WGS) entry which is preliminary data.</text>
</comment>
<protein>
    <submittedName>
        <fullName evidence="1">Uncharacterized protein</fullName>
    </submittedName>
</protein>
<gene>
    <name evidence="1" type="ORF">WKI47_00005</name>
</gene>
<proteinExistence type="predicted"/>
<keyword evidence="2" id="KW-1185">Reference proteome</keyword>
<sequence length="133" mass="15321">MGLSDWVSIVAIVFSIVAFMFSWKWSSDSGKALEEVRRVAEKIENGVEVRTKDIERRVEERTKDIERLLDDRTRILEQKVEDRLSDLIKRAAPSAEDKAFGEILTQVGPQLFTAAFSNPEMMKKIMETNEKDK</sequence>
<accession>A0ACC6P5W2</accession>